<dbReference type="GO" id="GO:0071555">
    <property type="term" value="P:cell wall organization"/>
    <property type="evidence" value="ECO:0007669"/>
    <property type="project" value="InterPro"/>
</dbReference>
<evidence type="ECO:0000313" key="3">
    <source>
        <dbReference type="EMBL" id="CAG4884714.1"/>
    </source>
</evidence>
<dbReference type="Proteomes" id="UP000742786">
    <property type="component" value="Unassembled WGS sequence"/>
</dbReference>
<protein>
    <submittedName>
        <fullName evidence="3">Sigma-fimbriae chaperone protein</fullName>
    </submittedName>
</protein>
<organism evidence="3 4">
    <name type="scientific">Georgfuchsia toluolica</name>
    <dbReference type="NCBI Taxonomy" id="424218"/>
    <lineage>
        <taxon>Bacteria</taxon>
        <taxon>Pseudomonadati</taxon>
        <taxon>Pseudomonadota</taxon>
        <taxon>Betaproteobacteria</taxon>
        <taxon>Nitrosomonadales</taxon>
        <taxon>Sterolibacteriaceae</taxon>
        <taxon>Georgfuchsia</taxon>
    </lineage>
</organism>
<keyword evidence="1" id="KW-0732">Signal</keyword>
<evidence type="ECO:0000256" key="1">
    <source>
        <dbReference type="SAM" id="SignalP"/>
    </source>
</evidence>
<evidence type="ECO:0000313" key="4">
    <source>
        <dbReference type="Proteomes" id="UP000742786"/>
    </source>
</evidence>
<dbReference type="EMBL" id="CAJQUM010000001">
    <property type="protein sequence ID" value="CAG4884714.1"/>
    <property type="molecule type" value="Genomic_DNA"/>
</dbReference>
<dbReference type="InterPro" id="IPR050643">
    <property type="entry name" value="Periplasmic_pilus_chap"/>
</dbReference>
<gene>
    <name evidence="3" type="ORF">GTOL_12597</name>
</gene>
<evidence type="ECO:0000259" key="2">
    <source>
        <dbReference type="Pfam" id="PF00345"/>
    </source>
</evidence>
<dbReference type="RefSeq" id="WP_220636536.1">
    <property type="nucleotide sequence ID" value="NZ_CAJQUM010000001.1"/>
</dbReference>
<dbReference type="PANTHER" id="PTHR30251">
    <property type="entry name" value="PILUS ASSEMBLY CHAPERONE"/>
    <property type="match status" value="1"/>
</dbReference>
<accession>A0A916J5Q2</accession>
<dbReference type="SUPFAM" id="SSF49354">
    <property type="entry name" value="PapD-like"/>
    <property type="match status" value="1"/>
</dbReference>
<dbReference type="GO" id="GO:0030288">
    <property type="term" value="C:outer membrane-bounded periplasmic space"/>
    <property type="evidence" value="ECO:0007669"/>
    <property type="project" value="InterPro"/>
</dbReference>
<keyword evidence="4" id="KW-1185">Reference proteome</keyword>
<proteinExistence type="predicted"/>
<feature type="domain" description="Pili assembly chaperone N-terminal" evidence="2">
    <location>
        <begin position="31"/>
        <end position="151"/>
    </location>
</feature>
<reference evidence="3" key="1">
    <citation type="submission" date="2021-04" db="EMBL/GenBank/DDBJ databases">
        <authorList>
            <person name="Hornung B."/>
        </authorList>
    </citation>
    <scope>NUCLEOTIDE SEQUENCE</scope>
    <source>
        <strain evidence="3">G5G6</strain>
    </source>
</reference>
<dbReference type="InterPro" id="IPR016147">
    <property type="entry name" value="Pili_assmbl_chaperone_N"/>
</dbReference>
<name>A0A916J5Q2_9PROT</name>
<feature type="signal peptide" evidence="1">
    <location>
        <begin position="1"/>
        <end position="26"/>
    </location>
</feature>
<dbReference type="InterPro" id="IPR013783">
    <property type="entry name" value="Ig-like_fold"/>
</dbReference>
<feature type="chain" id="PRO_5037816047" evidence="1">
    <location>
        <begin position="27"/>
        <end position="251"/>
    </location>
</feature>
<dbReference type="InterPro" id="IPR008962">
    <property type="entry name" value="PapD-like_sf"/>
</dbReference>
<dbReference type="AlphaFoldDB" id="A0A916J5Q2"/>
<dbReference type="PANTHER" id="PTHR30251:SF4">
    <property type="entry name" value="SLR1668 PROTEIN"/>
    <property type="match status" value="1"/>
</dbReference>
<dbReference type="Gene3D" id="2.60.40.10">
    <property type="entry name" value="Immunoglobulins"/>
    <property type="match status" value="1"/>
</dbReference>
<sequence length="251" mass="27644">MSLFKTTTLRRLAGLLFSFVILPAVAANFGVSPIRIELDRGAKSGAITVANDEEGETLRVQLRLFEWTQDATGKDEYRESDDLLYFPRLMTLEKGEQKLVRVGLRVPVTVQEKTYRLFIEELSAPPAAGAAPGAQVAIAVRFGVPIFVKPVKEEVRGAIEKISLAKGVLRVGVRNKGNVEFTIKSVAASSGEAFSKEVAGWYLLAGASREYAIELPEETCNRLKWLDIAVKTDRSLELKGTLEVIASMCRR</sequence>
<dbReference type="Pfam" id="PF00345">
    <property type="entry name" value="PapD_N"/>
    <property type="match status" value="1"/>
</dbReference>
<comment type="caution">
    <text evidence="3">The sequence shown here is derived from an EMBL/GenBank/DDBJ whole genome shotgun (WGS) entry which is preliminary data.</text>
</comment>